<sequence>MMQLRRAFSNSKDSLKPITGRIDQFNCFHVDESSLDTSSFSNQIGCELVNWKAQFTAVWMSLSIKNSSLIQEACEQHGFKLHHAREDKIVLNQWLKEGDSKLPIYSTHNLGVGGVVLSPCKQKILLVQEQNNRILKDLWKFPGGLVDQGETLQEAVVREIQEETGISATYEGVIGFREQLNFRFGQGDLYFCCLLNAENTEITMQQEELQDAQWVDISLLNERKFYAMAGEVAIHLQAAYSRYGLDKNKFIDLMKSSTLNQRLDIVNGREQHYHLSQILRDTKLI</sequence>
<dbReference type="Pfam" id="PF18290">
    <property type="entry name" value="Nudix_hydro"/>
    <property type="match status" value="1"/>
</dbReference>
<dbReference type="Gene3D" id="3.90.79.10">
    <property type="entry name" value="Nucleoside Triphosphate Pyrophosphohydrolase"/>
    <property type="match status" value="1"/>
</dbReference>
<dbReference type="InterPro" id="IPR003293">
    <property type="entry name" value="Nudix_hydrolase6-like"/>
</dbReference>
<dbReference type="SUPFAM" id="SSF55811">
    <property type="entry name" value="Nudix"/>
    <property type="match status" value="1"/>
</dbReference>
<dbReference type="GO" id="GO:0051287">
    <property type="term" value="F:NAD binding"/>
    <property type="evidence" value="ECO:0007669"/>
    <property type="project" value="TreeGrafter"/>
</dbReference>
<name>A0A8J8NLN4_HALGN</name>
<keyword evidence="6" id="KW-1185">Reference proteome</keyword>
<dbReference type="AlphaFoldDB" id="A0A8J8NLN4"/>
<evidence type="ECO:0000313" key="6">
    <source>
        <dbReference type="Proteomes" id="UP000785679"/>
    </source>
</evidence>
<gene>
    <name evidence="5" type="ORF">FGO68_gene4552</name>
</gene>
<keyword evidence="2 3" id="KW-0378">Hydrolase</keyword>
<dbReference type="InterPro" id="IPR020084">
    <property type="entry name" value="NUDIX_hydrolase_CS"/>
</dbReference>
<dbReference type="InterPro" id="IPR040618">
    <property type="entry name" value="Pre-Nudix"/>
</dbReference>
<protein>
    <recommendedName>
        <fullName evidence="4">Nudix hydrolase domain-containing protein</fullName>
    </recommendedName>
</protein>
<dbReference type="InterPro" id="IPR000086">
    <property type="entry name" value="NUDIX_hydrolase_dom"/>
</dbReference>
<proteinExistence type="inferred from homology"/>
<dbReference type="InterPro" id="IPR020476">
    <property type="entry name" value="Nudix_hydrolase"/>
</dbReference>
<dbReference type="GO" id="GO:0047631">
    <property type="term" value="F:ADP-ribose diphosphatase activity"/>
    <property type="evidence" value="ECO:0007669"/>
    <property type="project" value="TreeGrafter"/>
</dbReference>
<dbReference type="PROSITE" id="PS00893">
    <property type="entry name" value="NUDIX_BOX"/>
    <property type="match status" value="1"/>
</dbReference>
<dbReference type="PANTHER" id="PTHR13994:SF13">
    <property type="entry name" value="FI03680P"/>
    <property type="match status" value="1"/>
</dbReference>
<dbReference type="PRINTS" id="PR00502">
    <property type="entry name" value="NUDIXFAMILY"/>
</dbReference>
<dbReference type="PANTHER" id="PTHR13994">
    <property type="entry name" value="NUDIX HYDROLASE RELATED"/>
    <property type="match status" value="1"/>
</dbReference>
<feature type="domain" description="Nudix hydrolase" evidence="4">
    <location>
        <begin position="107"/>
        <end position="240"/>
    </location>
</feature>
<reference evidence="5" key="1">
    <citation type="submission" date="2019-06" db="EMBL/GenBank/DDBJ databases">
        <authorList>
            <person name="Zheng W."/>
        </authorList>
    </citation>
    <scope>NUCLEOTIDE SEQUENCE</scope>
    <source>
        <strain evidence="5">QDHG01</strain>
    </source>
</reference>
<organism evidence="5 6">
    <name type="scientific">Halteria grandinella</name>
    <dbReference type="NCBI Taxonomy" id="5974"/>
    <lineage>
        <taxon>Eukaryota</taxon>
        <taxon>Sar</taxon>
        <taxon>Alveolata</taxon>
        <taxon>Ciliophora</taxon>
        <taxon>Intramacronucleata</taxon>
        <taxon>Spirotrichea</taxon>
        <taxon>Stichotrichia</taxon>
        <taxon>Sporadotrichida</taxon>
        <taxon>Halteriidae</taxon>
        <taxon>Halteria</taxon>
    </lineage>
</organism>
<evidence type="ECO:0000313" key="5">
    <source>
        <dbReference type="EMBL" id="TNV76436.1"/>
    </source>
</evidence>
<accession>A0A8J8NLN4</accession>
<dbReference type="PRINTS" id="PR01356">
    <property type="entry name" value="GFGPROTEIN"/>
</dbReference>
<evidence type="ECO:0000259" key="4">
    <source>
        <dbReference type="PROSITE" id="PS51462"/>
    </source>
</evidence>
<comment type="similarity">
    <text evidence="1 3">Belongs to the Nudix hydrolase family.</text>
</comment>
<comment type="caution">
    <text evidence="5">The sequence shown here is derived from an EMBL/GenBank/DDBJ whole genome shotgun (WGS) entry which is preliminary data.</text>
</comment>
<evidence type="ECO:0000256" key="1">
    <source>
        <dbReference type="ARBA" id="ARBA00005582"/>
    </source>
</evidence>
<dbReference type="Proteomes" id="UP000785679">
    <property type="component" value="Unassembled WGS sequence"/>
</dbReference>
<evidence type="ECO:0000256" key="2">
    <source>
        <dbReference type="ARBA" id="ARBA00022801"/>
    </source>
</evidence>
<dbReference type="EMBL" id="RRYP01013586">
    <property type="protein sequence ID" value="TNV76436.1"/>
    <property type="molecule type" value="Genomic_DNA"/>
</dbReference>
<dbReference type="GO" id="GO:0035529">
    <property type="term" value="F:NADH pyrophosphatase activity"/>
    <property type="evidence" value="ECO:0007669"/>
    <property type="project" value="TreeGrafter"/>
</dbReference>
<dbReference type="OrthoDB" id="438143at2759"/>
<dbReference type="PROSITE" id="PS51462">
    <property type="entry name" value="NUDIX"/>
    <property type="match status" value="1"/>
</dbReference>
<dbReference type="Pfam" id="PF00293">
    <property type="entry name" value="NUDIX"/>
    <property type="match status" value="1"/>
</dbReference>
<dbReference type="InterPro" id="IPR015797">
    <property type="entry name" value="NUDIX_hydrolase-like_dom_sf"/>
</dbReference>
<evidence type="ECO:0000256" key="3">
    <source>
        <dbReference type="RuleBase" id="RU003476"/>
    </source>
</evidence>
<dbReference type="Gene3D" id="3.40.630.30">
    <property type="match status" value="1"/>
</dbReference>